<evidence type="ECO:0000256" key="1">
    <source>
        <dbReference type="SAM" id="MobiDB-lite"/>
    </source>
</evidence>
<keyword evidence="2" id="KW-0472">Membrane</keyword>
<name>A0A067LT19_BOTB1</name>
<dbReference type="HOGENOM" id="CLU_076382_0_0_1"/>
<feature type="compositionally biased region" description="Basic and acidic residues" evidence="1">
    <location>
        <begin position="150"/>
        <end position="159"/>
    </location>
</feature>
<keyword evidence="4" id="KW-1185">Reference proteome</keyword>
<feature type="transmembrane region" description="Helical" evidence="2">
    <location>
        <begin position="111"/>
        <end position="136"/>
    </location>
</feature>
<dbReference type="Proteomes" id="UP000027195">
    <property type="component" value="Unassembled WGS sequence"/>
</dbReference>
<feature type="compositionally biased region" description="Basic and acidic residues" evidence="1">
    <location>
        <begin position="176"/>
        <end position="185"/>
    </location>
</feature>
<accession>A0A067LT19</accession>
<reference evidence="4" key="1">
    <citation type="journal article" date="2014" name="Proc. Natl. Acad. Sci. U.S.A.">
        <title>Extensive sampling of basidiomycete genomes demonstrates inadequacy of the white-rot/brown-rot paradigm for wood decay fungi.</title>
        <authorList>
            <person name="Riley R."/>
            <person name="Salamov A.A."/>
            <person name="Brown D.W."/>
            <person name="Nagy L.G."/>
            <person name="Floudas D."/>
            <person name="Held B.W."/>
            <person name="Levasseur A."/>
            <person name="Lombard V."/>
            <person name="Morin E."/>
            <person name="Otillar R."/>
            <person name="Lindquist E.A."/>
            <person name="Sun H."/>
            <person name="LaButti K.M."/>
            <person name="Schmutz J."/>
            <person name="Jabbour D."/>
            <person name="Luo H."/>
            <person name="Baker S.E."/>
            <person name="Pisabarro A.G."/>
            <person name="Walton J.D."/>
            <person name="Blanchette R.A."/>
            <person name="Henrissat B."/>
            <person name="Martin F."/>
            <person name="Cullen D."/>
            <person name="Hibbett D.S."/>
            <person name="Grigoriev I.V."/>
        </authorList>
    </citation>
    <scope>NUCLEOTIDE SEQUENCE [LARGE SCALE GENOMIC DNA]</scope>
    <source>
        <strain evidence="4">FD-172 SS1</strain>
    </source>
</reference>
<evidence type="ECO:0000313" key="3">
    <source>
        <dbReference type="EMBL" id="KDQ06224.1"/>
    </source>
</evidence>
<evidence type="ECO:0000313" key="4">
    <source>
        <dbReference type="Proteomes" id="UP000027195"/>
    </source>
</evidence>
<feature type="transmembrane region" description="Helical" evidence="2">
    <location>
        <begin position="45"/>
        <end position="68"/>
    </location>
</feature>
<keyword evidence="2" id="KW-0812">Transmembrane</keyword>
<dbReference type="EMBL" id="KL198148">
    <property type="protein sequence ID" value="KDQ06224.1"/>
    <property type="molecule type" value="Genomic_DNA"/>
</dbReference>
<keyword evidence="2" id="KW-1133">Transmembrane helix</keyword>
<feature type="region of interest" description="Disordered" evidence="1">
    <location>
        <begin position="145"/>
        <end position="203"/>
    </location>
</feature>
<evidence type="ECO:0000256" key="2">
    <source>
        <dbReference type="SAM" id="Phobius"/>
    </source>
</evidence>
<dbReference type="InParanoid" id="A0A067LT19"/>
<dbReference type="AlphaFoldDB" id="A0A067LT19"/>
<proteinExistence type="predicted"/>
<gene>
    <name evidence="3" type="ORF">BOTBODRAFT_39748</name>
</gene>
<organism evidence="3 4">
    <name type="scientific">Botryobasidium botryosum (strain FD-172 SS1)</name>
    <dbReference type="NCBI Taxonomy" id="930990"/>
    <lineage>
        <taxon>Eukaryota</taxon>
        <taxon>Fungi</taxon>
        <taxon>Dikarya</taxon>
        <taxon>Basidiomycota</taxon>
        <taxon>Agaricomycotina</taxon>
        <taxon>Agaricomycetes</taxon>
        <taxon>Cantharellales</taxon>
        <taxon>Botryobasidiaceae</taxon>
        <taxon>Botryobasidium</taxon>
    </lineage>
</organism>
<sequence length="203" mass="22358">MFTRHNQTTDQFEGAQRETLSIPLPKNTHMMRNIRRVVRRKRSPSFWGGLFGTSYNFTIAETTILSPIPYDLFPQPNNTASLLLLQGGDTGGFYTISDIQDPTLWTVLSNIGGMLSIGGVILSVLFGLEYAALLGLEGFSLFPSRSKSTQAREDEERQMGRAGASAADGGDGDSDGGLRQRNGRDTEDENTIFLLPLSRHRTV</sequence>
<protein>
    <submittedName>
        <fullName evidence="3">Uncharacterized protein</fullName>
    </submittedName>
</protein>